<dbReference type="AlphaFoldDB" id="A0A0R3RFT6"/>
<dbReference type="STRING" id="1147741.A0A0R3RFT6"/>
<proteinExistence type="predicted"/>
<sequence>MEESDTMKFQRIMQRTKERELLIEKENALLDCKLGANLSHFKMLKKFSGTSLVQGGIESVVSRPLLNRNREESIHSIYPTEELELMKRISLNDSQNQSFDSLHDAVTPDKLYNGKLRARFAALAADVENFECDMKPVRPKESFLKGPSPRLSGGDISPKVLFTPTISYYPPASISKLSTSSLPRIDEGKAVCTLDDETIAYADESLDKTDEQEKTVVAEIVDKSPESLKSCNLLRKTSEKRLRFATSACELAETDSLPENCSSPCESVTEKGQLKKDVKDKEPSEFDANNCSENEEYGIHKFFRSLVEIYFNLQIGNNCNKQNQSQSKFNQGVFSIDSRSDIIDEITAAAESATAIISTDSNKLTHAKQMAKQLDEKIREERLKTRVASKIAVTFSKFEHHHSQSVSFGLIVAFIILTKGSDCGEIDTRSTNVKNLRDRWEVGFVKAFFDHPNHSFLMTSEQVSSATGTPLHPDQKEDELLQAAVRMAKTMKQERMRPQSYCETRNSVQISNFRPISAACSTSYIVSKLIILFRPRLKKITVIICSQNFNI</sequence>
<protein>
    <submittedName>
        <fullName evidence="2">Polo-like kinase 1 substrate 1</fullName>
    </submittedName>
</protein>
<name>A0A0R3RFT6_9BILA</name>
<dbReference type="WBParaSite" id="EEL_0000023501-mRNA-1">
    <property type="protein sequence ID" value="EEL_0000023501-mRNA-1"/>
    <property type="gene ID" value="EEL_0000023501"/>
</dbReference>
<evidence type="ECO:0000313" key="1">
    <source>
        <dbReference type="Proteomes" id="UP000050640"/>
    </source>
</evidence>
<dbReference type="Proteomes" id="UP000050640">
    <property type="component" value="Unplaced"/>
</dbReference>
<keyword evidence="1" id="KW-1185">Reference proteome</keyword>
<evidence type="ECO:0000313" key="2">
    <source>
        <dbReference type="WBParaSite" id="EEL_0000023501-mRNA-1"/>
    </source>
</evidence>
<reference evidence="2" key="1">
    <citation type="submission" date="2017-02" db="UniProtKB">
        <authorList>
            <consortium name="WormBaseParasite"/>
        </authorList>
    </citation>
    <scope>IDENTIFICATION</scope>
</reference>
<organism evidence="1 2">
    <name type="scientific">Elaeophora elaphi</name>
    <dbReference type="NCBI Taxonomy" id="1147741"/>
    <lineage>
        <taxon>Eukaryota</taxon>
        <taxon>Metazoa</taxon>
        <taxon>Ecdysozoa</taxon>
        <taxon>Nematoda</taxon>
        <taxon>Chromadorea</taxon>
        <taxon>Rhabditida</taxon>
        <taxon>Spirurina</taxon>
        <taxon>Spiruromorpha</taxon>
        <taxon>Filarioidea</taxon>
        <taxon>Onchocercidae</taxon>
        <taxon>Elaeophora</taxon>
    </lineage>
</organism>
<accession>A0A0R3RFT6</accession>